<sequence length="289" mass="31568">MTPSPIAEATSDPTPEGDGTTLGWQASLSLGFARRGARTVLAERRARGPLTVQRPFYPEGDVCHLYLLHPPGGLVGGDRLEVEVDLAPESSAMITTPGAAKFYRSLGPRAEQHQTLRVRDACLEWLPQENILFPGCHALLNTRIELQGAARFIGWEIQCLGLPSNGERMDPGRASLHLRIERDGRPLLWDRLNIEDANDLDGPSGLRGMPVTATLIATGADDDVLRLARETLVPDPDTLIGITRIEDLLIVRALGLASDRVRNRLTAIWAGIRQPLLGRPAQAPRIWAT</sequence>
<evidence type="ECO:0000256" key="3">
    <source>
        <dbReference type="ARBA" id="ARBA00023186"/>
    </source>
</evidence>
<dbReference type="eggNOG" id="COG0829">
    <property type="taxonomic scope" value="Bacteria"/>
</dbReference>
<dbReference type="HAMAP" id="MF_01384">
    <property type="entry name" value="UreD"/>
    <property type="match status" value="1"/>
</dbReference>
<dbReference type="Pfam" id="PF01774">
    <property type="entry name" value="UreD"/>
    <property type="match status" value="1"/>
</dbReference>
<comment type="subcellular location">
    <subcellularLocation>
        <location evidence="4">Cytoplasm</location>
    </subcellularLocation>
</comment>
<organism evidence="6 7">
    <name type="scientific">Thiorhodococcus drewsii AZ1</name>
    <dbReference type="NCBI Taxonomy" id="765913"/>
    <lineage>
        <taxon>Bacteria</taxon>
        <taxon>Pseudomonadati</taxon>
        <taxon>Pseudomonadota</taxon>
        <taxon>Gammaproteobacteria</taxon>
        <taxon>Chromatiales</taxon>
        <taxon>Chromatiaceae</taxon>
        <taxon>Thiorhodococcus</taxon>
    </lineage>
</organism>
<dbReference type="GO" id="GO:0016151">
    <property type="term" value="F:nickel cation binding"/>
    <property type="evidence" value="ECO:0007669"/>
    <property type="project" value="UniProtKB-UniRule"/>
</dbReference>
<evidence type="ECO:0000313" key="7">
    <source>
        <dbReference type="Proteomes" id="UP000004200"/>
    </source>
</evidence>
<keyword evidence="4" id="KW-0963">Cytoplasm</keyword>
<dbReference type="PATRIC" id="fig|765913.3.peg.2265"/>
<feature type="region of interest" description="Disordered" evidence="5">
    <location>
        <begin position="1"/>
        <end position="20"/>
    </location>
</feature>
<comment type="similarity">
    <text evidence="1 4">Belongs to the UreD family.</text>
</comment>
<dbReference type="EMBL" id="AFWT01000014">
    <property type="protein sequence ID" value="EGV31121.1"/>
    <property type="molecule type" value="Genomic_DNA"/>
</dbReference>
<evidence type="ECO:0000256" key="2">
    <source>
        <dbReference type="ARBA" id="ARBA00022988"/>
    </source>
</evidence>
<gene>
    <name evidence="4" type="primary">ureD</name>
    <name evidence="6" type="ORF">ThidrDRAFT_2226</name>
</gene>
<comment type="function">
    <text evidence="4">Required for maturation of urease via the functional incorporation of the urease nickel metallocenter.</text>
</comment>
<evidence type="ECO:0000256" key="1">
    <source>
        <dbReference type="ARBA" id="ARBA00007177"/>
    </source>
</evidence>
<dbReference type="OrthoDB" id="9798842at2"/>
<comment type="caution">
    <text evidence="6">The sequence shown here is derived from an EMBL/GenBank/DDBJ whole genome shotgun (WGS) entry which is preliminary data.</text>
</comment>
<keyword evidence="3 4" id="KW-0143">Chaperone</keyword>
<dbReference type="Proteomes" id="UP000004200">
    <property type="component" value="Unassembled WGS sequence"/>
</dbReference>
<dbReference type="AlphaFoldDB" id="G2E1R3"/>
<reference evidence="6 7" key="1">
    <citation type="submission" date="2011-06" db="EMBL/GenBank/DDBJ databases">
        <title>The draft genome of Thiorhodococcus drewsii AZ1.</title>
        <authorList>
            <consortium name="US DOE Joint Genome Institute (JGI-PGF)"/>
            <person name="Lucas S."/>
            <person name="Han J."/>
            <person name="Lapidus A."/>
            <person name="Cheng J.-F."/>
            <person name="Goodwin L."/>
            <person name="Pitluck S."/>
            <person name="Peters L."/>
            <person name="Land M.L."/>
            <person name="Hauser L."/>
            <person name="Vogl K."/>
            <person name="Liu Z."/>
            <person name="Imhoff J."/>
            <person name="Thiel V."/>
            <person name="Frigaard N.-U."/>
            <person name="Bryant D.A."/>
            <person name="Woyke T.J."/>
        </authorList>
    </citation>
    <scope>NUCLEOTIDE SEQUENCE [LARGE SCALE GENOMIC DNA]</scope>
    <source>
        <strain evidence="6 7">AZ1</strain>
    </source>
</reference>
<proteinExistence type="inferred from homology"/>
<accession>G2E1R3</accession>
<dbReference type="GO" id="GO:0005737">
    <property type="term" value="C:cytoplasm"/>
    <property type="evidence" value="ECO:0007669"/>
    <property type="project" value="UniProtKB-SubCell"/>
</dbReference>
<keyword evidence="2 4" id="KW-0996">Nickel insertion</keyword>
<evidence type="ECO:0000256" key="4">
    <source>
        <dbReference type="HAMAP-Rule" id="MF_01384"/>
    </source>
</evidence>
<comment type="subunit">
    <text evidence="4">UreD, UreF and UreG form a complex that acts as a GTP-hydrolysis-dependent molecular chaperone, activating the urease apoprotein by helping to assemble the nickel containing metallocenter of UreC. The UreE protein probably delivers the nickel.</text>
</comment>
<evidence type="ECO:0000313" key="6">
    <source>
        <dbReference type="EMBL" id="EGV31121.1"/>
    </source>
</evidence>
<name>G2E1R3_9GAMM</name>
<dbReference type="InterPro" id="IPR002669">
    <property type="entry name" value="UreD"/>
</dbReference>
<dbReference type="STRING" id="765913.ThidrDRAFT_2226"/>
<dbReference type="RefSeq" id="WP_007040939.1">
    <property type="nucleotide sequence ID" value="NZ_AFWT01000014.1"/>
</dbReference>
<keyword evidence="7" id="KW-1185">Reference proteome</keyword>
<evidence type="ECO:0000256" key="5">
    <source>
        <dbReference type="SAM" id="MobiDB-lite"/>
    </source>
</evidence>
<protein>
    <recommendedName>
        <fullName evidence="4">Urease accessory protein UreD</fullName>
    </recommendedName>
</protein>
<dbReference type="PANTHER" id="PTHR33643">
    <property type="entry name" value="UREASE ACCESSORY PROTEIN D"/>
    <property type="match status" value="1"/>
</dbReference>
<dbReference type="PANTHER" id="PTHR33643:SF1">
    <property type="entry name" value="UREASE ACCESSORY PROTEIN D"/>
    <property type="match status" value="1"/>
</dbReference>